<keyword evidence="3" id="KW-1185">Reference proteome</keyword>
<dbReference type="Pfam" id="PF05553">
    <property type="entry name" value="DUF761"/>
    <property type="match status" value="1"/>
</dbReference>
<gene>
    <name evidence="2" type="ORF">QVD17_11058</name>
</gene>
<comment type="caution">
    <text evidence="2">The sequence shown here is derived from an EMBL/GenBank/DDBJ whole genome shotgun (WGS) entry which is preliminary data.</text>
</comment>
<dbReference type="EMBL" id="JAUHHV010000002">
    <property type="protein sequence ID" value="KAK1434140.1"/>
    <property type="molecule type" value="Genomic_DNA"/>
</dbReference>
<reference evidence="2" key="1">
    <citation type="journal article" date="2023" name="bioRxiv">
        <title>Improved chromosome-level genome assembly for marigold (Tagetes erecta).</title>
        <authorList>
            <person name="Jiang F."/>
            <person name="Yuan L."/>
            <person name="Wang S."/>
            <person name="Wang H."/>
            <person name="Xu D."/>
            <person name="Wang A."/>
            <person name="Fan W."/>
        </authorList>
    </citation>
    <scope>NUCLEOTIDE SEQUENCE</scope>
    <source>
        <strain evidence="2">WSJ</strain>
        <tissue evidence="2">Leaf</tissue>
    </source>
</reference>
<feature type="compositionally biased region" description="Polar residues" evidence="1">
    <location>
        <begin position="68"/>
        <end position="92"/>
    </location>
</feature>
<protein>
    <recommendedName>
        <fullName evidence="4">Avr9/Cf-9 rapidly elicited protein 146</fullName>
    </recommendedName>
</protein>
<evidence type="ECO:0008006" key="4">
    <source>
        <dbReference type="Google" id="ProtNLM"/>
    </source>
</evidence>
<dbReference type="PANTHER" id="PTHR33265">
    <property type="entry name" value="AVR9/CF-9 RAPIDLY ELICITED PROTEIN-RELATED"/>
    <property type="match status" value="1"/>
</dbReference>
<evidence type="ECO:0000313" key="2">
    <source>
        <dbReference type="EMBL" id="KAK1434140.1"/>
    </source>
</evidence>
<dbReference type="AlphaFoldDB" id="A0AAD8LAJ8"/>
<accession>A0AAD8LAJ8</accession>
<name>A0AAD8LAJ8_TARER</name>
<feature type="compositionally biased region" description="Basic residues" evidence="1">
    <location>
        <begin position="57"/>
        <end position="67"/>
    </location>
</feature>
<proteinExistence type="predicted"/>
<organism evidence="2 3">
    <name type="scientific">Tagetes erecta</name>
    <name type="common">African marigold</name>
    <dbReference type="NCBI Taxonomy" id="13708"/>
    <lineage>
        <taxon>Eukaryota</taxon>
        <taxon>Viridiplantae</taxon>
        <taxon>Streptophyta</taxon>
        <taxon>Embryophyta</taxon>
        <taxon>Tracheophyta</taxon>
        <taxon>Spermatophyta</taxon>
        <taxon>Magnoliopsida</taxon>
        <taxon>eudicotyledons</taxon>
        <taxon>Gunneridae</taxon>
        <taxon>Pentapetalae</taxon>
        <taxon>asterids</taxon>
        <taxon>campanulids</taxon>
        <taxon>Asterales</taxon>
        <taxon>Asteraceae</taxon>
        <taxon>Asteroideae</taxon>
        <taxon>Heliantheae alliance</taxon>
        <taxon>Tageteae</taxon>
        <taxon>Tagetes</taxon>
    </lineage>
</organism>
<dbReference type="InterPro" id="IPR008480">
    <property type="entry name" value="DUF761_pln"/>
</dbReference>
<dbReference type="Proteomes" id="UP001229421">
    <property type="component" value="Unassembled WGS sequence"/>
</dbReference>
<feature type="region of interest" description="Disordered" evidence="1">
    <location>
        <begin position="57"/>
        <end position="94"/>
    </location>
</feature>
<dbReference type="PANTHER" id="PTHR33265:SF8">
    <property type="entry name" value="AVR9_CF-9 RAPIDLY ELICITED PROTEIN 146"/>
    <property type="match status" value="1"/>
</dbReference>
<evidence type="ECO:0000313" key="3">
    <source>
        <dbReference type="Proteomes" id="UP001229421"/>
    </source>
</evidence>
<sequence length="182" mass="20720">MEQNPPILAKKVWNLIRVVYSMLRKGISKRKILLDLNMMIKRGKIASKTLHNIMFHHHHHHHHHRHNTATNHLSFSSPTASESEFSCTQSPVNEPVDDIDMRAASVAVMKAMEMIEHSENASPPLHGFGGSPVVRQLRVTDSPYPVNGVDEDSRVDEDAERFISRFYDDLRRQNTKGSFGSC</sequence>
<evidence type="ECO:0000256" key="1">
    <source>
        <dbReference type="SAM" id="MobiDB-lite"/>
    </source>
</evidence>